<keyword evidence="2 10" id="KW-0479">Metal-binding</keyword>
<evidence type="ECO:0000256" key="2">
    <source>
        <dbReference type="ARBA" id="ARBA00022723"/>
    </source>
</evidence>
<dbReference type="Gene3D" id="3.30.50.10">
    <property type="entry name" value="Erythroid Transcription Factor GATA-1, subunit A"/>
    <property type="match status" value="1"/>
</dbReference>
<gene>
    <name evidence="12" type="ORF">CTOB1V02_LOCUS113</name>
</gene>
<organism evidence="12">
    <name type="scientific">Cyprideis torosa</name>
    <dbReference type="NCBI Taxonomy" id="163714"/>
    <lineage>
        <taxon>Eukaryota</taxon>
        <taxon>Metazoa</taxon>
        <taxon>Ecdysozoa</taxon>
        <taxon>Arthropoda</taxon>
        <taxon>Crustacea</taxon>
        <taxon>Oligostraca</taxon>
        <taxon>Ostracoda</taxon>
        <taxon>Podocopa</taxon>
        <taxon>Podocopida</taxon>
        <taxon>Cytherocopina</taxon>
        <taxon>Cytheroidea</taxon>
        <taxon>Cytherideidae</taxon>
        <taxon>Cyprideis</taxon>
    </lineage>
</organism>
<protein>
    <submittedName>
        <fullName evidence="12">Uncharacterized protein</fullName>
    </submittedName>
</protein>
<evidence type="ECO:0000256" key="5">
    <source>
        <dbReference type="ARBA" id="ARBA00023015"/>
    </source>
</evidence>
<dbReference type="InterPro" id="IPR000536">
    <property type="entry name" value="Nucl_hrmn_rcpt_lig-bd"/>
</dbReference>
<dbReference type="GO" id="GO:0003700">
    <property type="term" value="F:DNA-binding transcription factor activity"/>
    <property type="evidence" value="ECO:0007669"/>
    <property type="project" value="InterPro"/>
</dbReference>
<comment type="similarity">
    <text evidence="10">Belongs to the nuclear hormone receptor family.</text>
</comment>
<dbReference type="OrthoDB" id="10045640at2759"/>
<dbReference type="SUPFAM" id="SSF48508">
    <property type="entry name" value="Nuclear receptor ligand-binding domain"/>
    <property type="match status" value="1"/>
</dbReference>
<feature type="compositionally biased region" description="Low complexity" evidence="11">
    <location>
        <begin position="1"/>
        <end position="20"/>
    </location>
</feature>
<dbReference type="PROSITE" id="PS51843">
    <property type="entry name" value="NR_LBD"/>
    <property type="match status" value="1"/>
</dbReference>
<reference evidence="12" key="1">
    <citation type="submission" date="2020-11" db="EMBL/GenBank/DDBJ databases">
        <authorList>
            <person name="Tran Van P."/>
        </authorList>
    </citation>
    <scope>NUCLEOTIDE SEQUENCE</scope>
</reference>
<evidence type="ECO:0000313" key="12">
    <source>
        <dbReference type="EMBL" id="CAD7222096.1"/>
    </source>
</evidence>
<dbReference type="EMBL" id="OB660027">
    <property type="protein sequence ID" value="CAD7222096.1"/>
    <property type="molecule type" value="Genomic_DNA"/>
</dbReference>
<dbReference type="Pfam" id="PF00105">
    <property type="entry name" value="zf-C4"/>
    <property type="match status" value="1"/>
</dbReference>
<keyword evidence="8 10" id="KW-0675">Receptor</keyword>
<dbReference type="InterPro" id="IPR035500">
    <property type="entry name" value="NHR-like_dom_sf"/>
</dbReference>
<feature type="compositionally biased region" description="Polar residues" evidence="11">
    <location>
        <begin position="195"/>
        <end position="207"/>
    </location>
</feature>
<dbReference type="PROSITE" id="PS51030">
    <property type="entry name" value="NUCLEAR_REC_DBD_2"/>
    <property type="match status" value="1"/>
</dbReference>
<evidence type="ECO:0000256" key="9">
    <source>
        <dbReference type="ARBA" id="ARBA00023242"/>
    </source>
</evidence>
<dbReference type="InterPro" id="IPR001723">
    <property type="entry name" value="Nuclear_hrmn_rcpt"/>
</dbReference>
<dbReference type="InterPro" id="IPR013088">
    <property type="entry name" value="Znf_NHR/GATA"/>
</dbReference>
<evidence type="ECO:0000256" key="7">
    <source>
        <dbReference type="ARBA" id="ARBA00023163"/>
    </source>
</evidence>
<evidence type="ECO:0000256" key="11">
    <source>
        <dbReference type="SAM" id="MobiDB-lite"/>
    </source>
</evidence>
<dbReference type="GO" id="GO:0032502">
    <property type="term" value="P:developmental process"/>
    <property type="evidence" value="ECO:0007669"/>
    <property type="project" value="UniProtKB-ARBA"/>
</dbReference>
<dbReference type="GO" id="GO:0005634">
    <property type="term" value="C:nucleus"/>
    <property type="evidence" value="ECO:0007669"/>
    <property type="project" value="UniProtKB-SubCell"/>
</dbReference>
<accession>A0A7R8VZS3</accession>
<comment type="subcellular location">
    <subcellularLocation>
        <location evidence="1 10">Nucleus</location>
    </subcellularLocation>
</comment>
<feature type="compositionally biased region" description="Low complexity" evidence="11">
    <location>
        <begin position="53"/>
        <end position="66"/>
    </location>
</feature>
<dbReference type="PANTHER" id="PTHR24083">
    <property type="entry name" value="NUCLEAR HORMONE RECEPTOR"/>
    <property type="match status" value="1"/>
</dbReference>
<dbReference type="GO" id="GO:0043565">
    <property type="term" value="F:sequence-specific DNA binding"/>
    <property type="evidence" value="ECO:0007669"/>
    <property type="project" value="InterPro"/>
</dbReference>
<keyword evidence="6 10" id="KW-0238">DNA-binding</keyword>
<dbReference type="InterPro" id="IPR050274">
    <property type="entry name" value="Nuclear_hormone_rcpt_NR2"/>
</dbReference>
<keyword evidence="7 10" id="KW-0804">Transcription</keyword>
<dbReference type="SUPFAM" id="SSF57716">
    <property type="entry name" value="Glucocorticoid receptor-like (DNA-binding domain)"/>
    <property type="match status" value="1"/>
</dbReference>
<proteinExistence type="inferred from homology"/>
<evidence type="ECO:0000256" key="8">
    <source>
        <dbReference type="ARBA" id="ARBA00023170"/>
    </source>
</evidence>
<dbReference type="Gene3D" id="1.10.565.10">
    <property type="entry name" value="Retinoid X Receptor"/>
    <property type="match status" value="1"/>
</dbReference>
<dbReference type="GO" id="GO:0008270">
    <property type="term" value="F:zinc ion binding"/>
    <property type="evidence" value="ECO:0007669"/>
    <property type="project" value="UniProtKB-KW"/>
</dbReference>
<evidence type="ECO:0000256" key="1">
    <source>
        <dbReference type="ARBA" id="ARBA00004123"/>
    </source>
</evidence>
<keyword evidence="5 10" id="KW-0805">Transcription regulation</keyword>
<feature type="region of interest" description="Disordered" evidence="11">
    <location>
        <begin position="191"/>
        <end position="229"/>
    </location>
</feature>
<keyword evidence="9 10" id="KW-0539">Nucleus</keyword>
<dbReference type="AlphaFoldDB" id="A0A7R8VZS3"/>
<dbReference type="SMART" id="SM00399">
    <property type="entry name" value="ZnF_C4"/>
    <property type="match status" value="1"/>
</dbReference>
<keyword evidence="3 10" id="KW-0863">Zinc-finger</keyword>
<dbReference type="SMART" id="SM00430">
    <property type="entry name" value="HOLI"/>
    <property type="match status" value="1"/>
</dbReference>
<dbReference type="PRINTS" id="PR00398">
    <property type="entry name" value="STRDHORMONER"/>
</dbReference>
<feature type="region of interest" description="Disordered" evidence="11">
    <location>
        <begin position="1"/>
        <end position="88"/>
    </location>
</feature>
<dbReference type="InterPro" id="IPR001628">
    <property type="entry name" value="Znf_hrmn_rcpt"/>
</dbReference>
<evidence type="ECO:0000256" key="6">
    <source>
        <dbReference type="ARBA" id="ARBA00023125"/>
    </source>
</evidence>
<dbReference type="PRINTS" id="PR00047">
    <property type="entry name" value="STROIDFINGER"/>
</dbReference>
<evidence type="ECO:0000256" key="4">
    <source>
        <dbReference type="ARBA" id="ARBA00022833"/>
    </source>
</evidence>
<dbReference type="FunFam" id="3.30.50.10:FF:000019">
    <property type="entry name" value="Nuclear receptor subfamily 2 group E member"/>
    <property type="match status" value="1"/>
</dbReference>
<sequence length="473" mass="52098">MDLSIKSSPSSPKPSSSSAPDDPPSTPTPTASSSSAFRPVQVKAPSQTPPRDSPSSSHVATASSSSNETPAEAPKMAPRIRNSPEIRPRQANRILLDIPCKVCSDYSSGKHYGIYACDGCAGFFKRTIRHKRKYPCKGGLGDCVIDKTHRNQCRACRLDQCLRVGMNRDAVQHERGPRNSTIRKQMELMLRDRQSPSQRTPSASGSPQHMAPSSPPSSIGESIPSPPLVKPEFIPSPNVNLVPIPRPPAFLGFMPPVAASPPGFAMGLPGFRPFSATLQPDAICEHAARLLFMGIKWAKGLDTFTSLEMKDQITLLQGTWKEILLLNAAQFLLPCDMRNLYFLLGMRGMSDLTQETVSELQSLSETVDQLRAMGVDYTEYACFRAIVLFRADSDGLIEASSVQDMADQSLVTLSKYCQSMYPNRPSRFGRILLSLPTLREVRSSTIEKLFFRNTIGHMSLDKLIVDMYKNPDF</sequence>
<evidence type="ECO:0000256" key="3">
    <source>
        <dbReference type="ARBA" id="ARBA00022771"/>
    </source>
</evidence>
<name>A0A7R8VZS3_9CRUS</name>
<keyword evidence="4 10" id="KW-0862">Zinc</keyword>
<dbReference type="PROSITE" id="PS00031">
    <property type="entry name" value="NUCLEAR_REC_DBD_1"/>
    <property type="match status" value="1"/>
</dbReference>
<dbReference type="GO" id="GO:0006357">
    <property type="term" value="P:regulation of transcription by RNA polymerase II"/>
    <property type="evidence" value="ECO:0007669"/>
    <property type="project" value="UniProtKB-ARBA"/>
</dbReference>
<dbReference type="Pfam" id="PF00104">
    <property type="entry name" value="Hormone_recep"/>
    <property type="match status" value="1"/>
</dbReference>
<evidence type="ECO:0000256" key="10">
    <source>
        <dbReference type="RuleBase" id="RU004334"/>
    </source>
</evidence>